<reference evidence="2" key="1">
    <citation type="submission" date="2025-08" db="UniProtKB">
        <authorList>
            <consortium name="RefSeq"/>
        </authorList>
    </citation>
    <scope>IDENTIFICATION</scope>
    <source>
        <tissue evidence="2">Muscle</tissue>
    </source>
</reference>
<keyword evidence="1" id="KW-0812">Transmembrane</keyword>
<evidence type="ECO:0000256" key="1">
    <source>
        <dbReference type="SAM" id="Phobius"/>
    </source>
</evidence>
<dbReference type="PANTHER" id="PTHR21063:SF4">
    <property type="entry name" value="CD48 ANTIGEN-RELATED"/>
    <property type="match status" value="1"/>
</dbReference>
<protein>
    <submittedName>
        <fullName evidence="2">Uncharacterized protein LOC122141446</fullName>
    </submittedName>
</protein>
<proteinExistence type="predicted"/>
<keyword evidence="1" id="KW-1133">Transmembrane helix</keyword>
<keyword evidence="1" id="KW-0472">Membrane</keyword>
<dbReference type="RefSeq" id="XP_042604857.1">
    <property type="nucleotide sequence ID" value="XM_042748923.1"/>
</dbReference>
<dbReference type="KEGG" id="ccar:122141446"/>
<organism evidence="2">
    <name type="scientific">Cyprinus carpio</name>
    <name type="common">Common carp</name>
    <dbReference type="NCBI Taxonomy" id="7962"/>
    <lineage>
        <taxon>Eukaryota</taxon>
        <taxon>Metazoa</taxon>
        <taxon>Chordata</taxon>
        <taxon>Craniata</taxon>
        <taxon>Vertebrata</taxon>
        <taxon>Euteleostomi</taxon>
        <taxon>Actinopterygii</taxon>
        <taxon>Neopterygii</taxon>
        <taxon>Teleostei</taxon>
        <taxon>Ostariophysi</taxon>
        <taxon>Cypriniformes</taxon>
        <taxon>Cyprinidae</taxon>
        <taxon>Cyprininae</taxon>
        <taxon>Cyprinus</taxon>
    </lineage>
</organism>
<dbReference type="AlphaFoldDB" id="A0A9Q9XN33"/>
<evidence type="ECO:0000313" key="2">
    <source>
        <dbReference type="RefSeq" id="XP_042604857.1"/>
    </source>
</evidence>
<name>A0A9Q9XN33_CYPCA</name>
<feature type="transmembrane region" description="Helical" evidence="1">
    <location>
        <begin position="205"/>
        <end position="230"/>
    </location>
</feature>
<dbReference type="OrthoDB" id="10459151at2759"/>
<gene>
    <name evidence="2" type="primary">LOC122141446</name>
</gene>
<sequence length="267" mass="29862">MTSVFRTPELSACKNHSRLHRFFIRLQTKHKVTHVDSGLISDSGKYLTSLRQRQMKTVCFVLLFVSLVFGDTGEEKSVMEGENITLPSDVKQPNETVLWYFEDTRIALINGEPSTSCLYYGKGEIFRDRLDVDYKTGSLIITDIRSEHAGRYETEIIRGNSTGKSVPLNRKSNCDSTNINNKSSNNSNTIKTFNVHVNGPGLSPAVVAGIVVGVLLVAAAVVVVVGVIYYRRKNSRNAGRRNNEEVLQEDEERCLFVLNSFALTSYT</sequence>
<accession>A0A9Q9XN33</accession>
<dbReference type="PANTHER" id="PTHR21063">
    <property type="entry name" value="LFA-3"/>
    <property type="match status" value="1"/>
</dbReference>
<dbReference type="GeneID" id="122141446"/>
<dbReference type="Proteomes" id="UP001155660">
    <property type="component" value="Chromosome B22"/>
</dbReference>